<accession>A0AAT9GSV0</accession>
<sequence>MKRIAIVGVGNRLMGDDGLGSYLAEALQGNVKGCEVIDLGASGIASFEILKDFDIIIILDAIMMEDKDFDIIKVNNEIDSDELTSTVLDFEYSGSHGLGIQSVLTTLRIMGYFPEVYIVGCRHYVLDVKMGLSKELSEKLENIVIKLADFVKKFNIEIDIKGVLEKLNKVMQNNY</sequence>
<keyword evidence="4" id="KW-0378">Hydrolase</keyword>
<dbReference type="InterPro" id="IPR023430">
    <property type="entry name" value="Pept_HybD-like_dom_sf"/>
</dbReference>
<evidence type="ECO:0008006" key="6">
    <source>
        <dbReference type="Google" id="ProtNLM"/>
    </source>
</evidence>
<dbReference type="AlphaFoldDB" id="A0AAT9GSV0"/>
<dbReference type="PRINTS" id="PR00446">
    <property type="entry name" value="HYDRGNUPTAKE"/>
</dbReference>
<evidence type="ECO:0000256" key="1">
    <source>
        <dbReference type="ARBA" id="ARBA00006814"/>
    </source>
</evidence>
<evidence type="ECO:0000256" key="2">
    <source>
        <dbReference type="ARBA" id="ARBA00022670"/>
    </source>
</evidence>
<evidence type="ECO:0000256" key="4">
    <source>
        <dbReference type="ARBA" id="ARBA00022801"/>
    </source>
</evidence>
<dbReference type="GO" id="GO:0008047">
    <property type="term" value="F:enzyme activator activity"/>
    <property type="evidence" value="ECO:0007669"/>
    <property type="project" value="InterPro"/>
</dbReference>
<keyword evidence="2" id="KW-0645">Protease</keyword>
<evidence type="ECO:0000313" key="5">
    <source>
        <dbReference type="EMBL" id="BFH73938.1"/>
    </source>
</evidence>
<reference evidence="5" key="1">
    <citation type="submission" date="2024-03" db="EMBL/GenBank/DDBJ databases">
        <title>Complete genome sequence of Sulfurisphaera javensis strain KD-1.</title>
        <authorList>
            <person name="Sakai H."/>
            <person name="Nur N."/>
            <person name="Suwanto A."/>
            <person name="Kurosawa N."/>
        </authorList>
    </citation>
    <scope>NUCLEOTIDE SEQUENCE</scope>
    <source>
        <strain evidence="5">KD-1</strain>
    </source>
</reference>
<dbReference type="RefSeq" id="WP_369609490.1">
    <property type="nucleotide sequence ID" value="NZ_AP031322.1"/>
</dbReference>
<dbReference type="PANTHER" id="PTHR30302:SF1">
    <property type="entry name" value="HYDROGENASE 2 MATURATION PROTEASE"/>
    <property type="match status" value="1"/>
</dbReference>
<dbReference type="NCBIfam" id="TIGR00072">
    <property type="entry name" value="hydrog_prot"/>
    <property type="match status" value="1"/>
</dbReference>
<proteinExistence type="inferred from homology"/>
<dbReference type="Gene3D" id="3.40.50.1450">
    <property type="entry name" value="HybD-like"/>
    <property type="match status" value="1"/>
</dbReference>
<protein>
    <recommendedName>
        <fullName evidence="6">Hydrogenase maturation protease</fullName>
    </recommendedName>
</protein>
<dbReference type="Pfam" id="PF01750">
    <property type="entry name" value="HycI"/>
    <property type="match status" value="1"/>
</dbReference>
<dbReference type="SUPFAM" id="SSF53163">
    <property type="entry name" value="HybD-like"/>
    <property type="match status" value="1"/>
</dbReference>
<dbReference type="PANTHER" id="PTHR30302">
    <property type="entry name" value="HYDROGENASE 1 MATURATION PROTEASE"/>
    <property type="match status" value="1"/>
</dbReference>
<organism evidence="5">
    <name type="scientific">Sulfurisphaera javensis</name>
    <dbReference type="NCBI Taxonomy" id="2049879"/>
    <lineage>
        <taxon>Archaea</taxon>
        <taxon>Thermoproteota</taxon>
        <taxon>Thermoprotei</taxon>
        <taxon>Sulfolobales</taxon>
        <taxon>Sulfolobaceae</taxon>
        <taxon>Sulfurisphaera</taxon>
    </lineage>
</organism>
<dbReference type="GO" id="GO:0016485">
    <property type="term" value="P:protein processing"/>
    <property type="evidence" value="ECO:0007669"/>
    <property type="project" value="TreeGrafter"/>
</dbReference>
<dbReference type="EMBL" id="AP031322">
    <property type="protein sequence ID" value="BFH73938.1"/>
    <property type="molecule type" value="Genomic_DNA"/>
</dbReference>
<dbReference type="GO" id="GO:0004190">
    <property type="term" value="F:aspartic-type endopeptidase activity"/>
    <property type="evidence" value="ECO:0007669"/>
    <property type="project" value="UniProtKB-KW"/>
</dbReference>
<keyword evidence="3" id="KW-0064">Aspartyl protease</keyword>
<comment type="similarity">
    <text evidence="1">Belongs to the peptidase A31 family.</text>
</comment>
<dbReference type="GeneID" id="92354834"/>
<evidence type="ECO:0000256" key="3">
    <source>
        <dbReference type="ARBA" id="ARBA00022750"/>
    </source>
</evidence>
<dbReference type="InterPro" id="IPR000671">
    <property type="entry name" value="Peptidase_A31"/>
</dbReference>
<name>A0AAT9GSV0_9CREN</name>
<gene>
    <name evidence="5" type="ORF">SJAV_18820</name>
</gene>
<dbReference type="KEGG" id="sjv:SJAV_18820"/>